<keyword evidence="13" id="KW-1185">Reference proteome</keyword>
<dbReference type="GO" id="GO:0005634">
    <property type="term" value="C:nucleus"/>
    <property type="evidence" value="ECO:0007669"/>
    <property type="project" value="UniProtKB-SubCell"/>
</dbReference>
<dbReference type="AlphaFoldDB" id="A0AAW1L452"/>
<comment type="caution">
    <text evidence="12">The sequence shown here is derived from an EMBL/GenBank/DDBJ whole genome shotgun (WGS) entry which is preliminary data.</text>
</comment>
<keyword evidence="6 10" id="KW-0547">Nucleotide-binding</keyword>
<dbReference type="Gene3D" id="3.40.1190.20">
    <property type="match status" value="1"/>
</dbReference>
<keyword evidence="10" id="KW-0460">Magnesium</keyword>
<comment type="cofactor">
    <cofactor evidence="10">
        <name>Mg(2+)</name>
        <dbReference type="ChEBI" id="CHEBI:18420"/>
    </cofactor>
    <text evidence="10">Binds 3 Mg(2+) ions per subunit.</text>
</comment>
<dbReference type="PANTHER" id="PTHR45769">
    <property type="entry name" value="ADENOSINE KINASE"/>
    <property type="match status" value="1"/>
</dbReference>
<dbReference type="Proteomes" id="UP001458880">
    <property type="component" value="Unassembled WGS sequence"/>
</dbReference>
<evidence type="ECO:0000256" key="4">
    <source>
        <dbReference type="ARBA" id="ARBA00022679"/>
    </source>
</evidence>
<dbReference type="CDD" id="cd01168">
    <property type="entry name" value="adenosine_kinase"/>
    <property type="match status" value="1"/>
</dbReference>
<evidence type="ECO:0000256" key="7">
    <source>
        <dbReference type="ARBA" id="ARBA00022777"/>
    </source>
</evidence>
<dbReference type="InterPro" id="IPR002173">
    <property type="entry name" value="Carboh/pur_kinase_PfkB_CS"/>
</dbReference>
<comment type="pathway">
    <text evidence="1 10">Purine metabolism; AMP biosynthesis via salvage pathway; AMP from adenosine: step 1/1.</text>
</comment>
<accession>A0AAW1L452</accession>
<dbReference type="GO" id="GO:0005524">
    <property type="term" value="F:ATP binding"/>
    <property type="evidence" value="ECO:0007669"/>
    <property type="project" value="UniProtKB-UniRule"/>
</dbReference>
<evidence type="ECO:0000313" key="13">
    <source>
        <dbReference type="Proteomes" id="UP001458880"/>
    </source>
</evidence>
<evidence type="ECO:0000256" key="5">
    <source>
        <dbReference type="ARBA" id="ARBA00022726"/>
    </source>
</evidence>
<dbReference type="GO" id="GO:0004001">
    <property type="term" value="F:adenosine kinase activity"/>
    <property type="evidence" value="ECO:0007669"/>
    <property type="project" value="UniProtKB-UniRule"/>
</dbReference>
<keyword evidence="5 10" id="KW-0660">Purine salvage</keyword>
<dbReference type="InterPro" id="IPR029056">
    <property type="entry name" value="Ribokinase-like"/>
</dbReference>
<dbReference type="GO" id="GO:0044209">
    <property type="term" value="P:AMP salvage"/>
    <property type="evidence" value="ECO:0007669"/>
    <property type="project" value="UniProtKB-UniRule"/>
</dbReference>
<dbReference type="PANTHER" id="PTHR45769:SF3">
    <property type="entry name" value="ADENOSINE KINASE"/>
    <property type="match status" value="1"/>
</dbReference>
<protein>
    <recommendedName>
        <fullName evidence="3 10">Adenosine kinase</fullName>
        <shortName evidence="10">AK</shortName>
        <ecNumber evidence="3 10">2.7.1.20</ecNumber>
    </recommendedName>
    <alternativeName>
        <fullName evidence="10">Adenosine 5'-phosphotransferase</fullName>
    </alternativeName>
</protein>
<dbReference type="GO" id="GO:0006144">
    <property type="term" value="P:purine nucleobase metabolic process"/>
    <property type="evidence" value="ECO:0007669"/>
    <property type="project" value="TreeGrafter"/>
</dbReference>
<evidence type="ECO:0000259" key="11">
    <source>
        <dbReference type="Pfam" id="PF00294"/>
    </source>
</evidence>
<evidence type="ECO:0000256" key="1">
    <source>
        <dbReference type="ARBA" id="ARBA00004801"/>
    </source>
</evidence>
<proteinExistence type="inferred from homology"/>
<evidence type="ECO:0000256" key="2">
    <source>
        <dbReference type="ARBA" id="ARBA00010688"/>
    </source>
</evidence>
<dbReference type="PRINTS" id="PR00989">
    <property type="entry name" value="ADENOKINASE"/>
</dbReference>
<comment type="subcellular location">
    <subcellularLocation>
        <location evidence="10">Nucleus</location>
    </subcellularLocation>
</comment>
<dbReference type="InterPro" id="IPR001805">
    <property type="entry name" value="Adenokinase"/>
</dbReference>
<evidence type="ECO:0000256" key="10">
    <source>
        <dbReference type="RuleBase" id="RU368116"/>
    </source>
</evidence>
<name>A0AAW1L452_POPJA</name>
<dbReference type="EC" id="2.7.1.20" evidence="3 10"/>
<evidence type="ECO:0000256" key="9">
    <source>
        <dbReference type="PIRSR" id="PIRSR601805-1"/>
    </source>
</evidence>
<evidence type="ECO:0000256" key="8">
    <source>
        <dbReference type="ARBA" id="ARBA00022840"/>
    </source>
</evidence>
<dbReference type="EMBL" id="JASPKY010000174">
    <property type="protein sequence ID" value="KAK9727963.1"/>
    <property type="molecule type" value="Genomic_DNA"/>
</dbReference>
<sequence>MIIIAGFGNPLLDITVKINSKHILQKYNLKDDDQSEIPDATMKSLLEDIKDLPMEYNPGGCVQNTLRIFQWLCGTSGMTYMIGVTGIDKNGEILKTLVENDGVQTRYGLNKELHTGLTVALINKENRSLVASIGAAKEITIDSLQKITNYDELLDTVDLIYMEGFFIPNREGCAKHILTFAKNKQKLFGFNISAPYICQENTSTIQYFTENCNILFGNLKEYESLIQSIGFQGKVVDFALYLNKTYVQECWKYRKIIVITNGSKKVTCIHSEGNVIHYQVPKLYAREIVDTTGAGDSFVAGFILGILKNLSPDICLKYGCWAAQQIIKQIGCKIPCYLPDIDINVKKL</sequence>
<dbReference type="SUPFAM" id="SSF53613">
    <property type="entry name" value="Ribokinase-like"/>
    <property type="match status" value="1"/>
</dbReference>
<keyword evidence="7 10" id="KW-0418">Kinase</keyword>
<comment type="function">
    <text evidence="10">ATP dependent phosphorylation of adenosine and other related nucleoside analogs to monophosphate derivatives.</text>
</comment>
<keyword evidence="10" id="KW-0539">Nucleus</keyword>
<evidence type="ECO:0000256" key="6">
    <source>
        <dbReference type="ARBA" id="ARBA00022741"/>
    </source>
</evidence>
<dbReference type="GO" id="GO:0005829">
    <property type="term" value="C:cytosol"/>
    <property type="evidence" value="ECO:0007669"/>
    <property type="project" value="TreeGrafter"/>
</dbReference>
<gene>
    <name evidence="12" type="ORF">QE152_g18937</name>
</gene>
<keyword evidence="8 10" id="KW-0067">ATP-binding</keyword>
<evidence type="ECO:0000256" key="3">
    <source>
        <dbReference type="ARBA" id="ARBA00012119"/>
    </source>
</evidence>
<reference evidence="12 13" key="1">
    <citation type="journal article" date="2024" name="BMC Genomics">
        <title>De novo assembly and annotation of Popillia japonica's genome with initial clues to its potential as an invasive pest.</title>
        <authorList>
            <person name="Cucini C."/>
            <person name="Boschi S."/>
            <person name="Funari R."/>
            <person name="Cardaioli E."/>
            <person name="Iannotti N."/>
            <person name="Marturano G."/>
            <person name="Paoli F."/>
            <person name="Bruttini M."/>
            <person name="Carapelli A."/>
            <person name="Frati F."/>
            <person name="Nardi F."/>
        </authorList>
    </citation>
    <scope>NUCLEOTIDE SEQUENCE [LARGE SCALE GENOMIC DNA]</scope>
    <source>
        <strain evidence="12">DMR45628</strain>
    </source>
</reference>
<comment type="subunit">
    <text evidence="10">Monomer.</text>
</comment>
<evidence type="ECO:0000313" key="12">
    <source>
        <dbReference type="EMBL" id="KAK9727963.1"/>
    </source>
</evidence>
<feature type="domain" description="Carbohydrate kinase PfkB" evidence="11">
    <location>
        <begin position="54"/>
        <end position="334"/>
    </location>
</feature>
<dbReference type="GO" id="GO:0006166">
    <property type="term" value="P:purine ribonucleoside salvage"/>
    <property type="evidence" value="ECO:0007669"/>
    <property type="project" value="UniProtKB-KW"/>
</dbReference>
<comment type="catalytic activity">
    <reaction evidence="10">
        <text>adenosine + ATP = AMP + ADP + H(+)</text>
        <dbReference type="Rhea" id="RHEA:20824"/>
        <dbReference type="ChEBI" id="CHEBI:15378"/>
        <dbReference type="ChEBI" id="CHEBI:16335"/>
        <dbReference type="ChEBI" id="CHEBI:30616"/>
        <dbReference type="ChEBI" id="CHEBI:456215"/>
        <dbReference type="ChEBI" id="CHEBI:456216"/>
        <dbReference type="EC" id="2.7.1.20"/>
    </reaction>
</comment>
<comment type="similarity">
    <text evidence="2 10">Belongs to the carbohydrate kinase PfkB family.</text>
</comment>
<feature type="active site" description="Proton acceptor" evidence="9">
    <location>
        <position position="296"/>
    </location>
</feature>
<dbReference type="InterPro" id="IPR011611">
    <property type="entry name" value="PfkB_dom"/>
</dbReference>
<dbReference type="Pfam" id="PF00294">
    <property type="entry name" value="PfkB"/>
    <property type="match status" value="1"/>
</dbReference>
<dbReference type="Gene3D" id="3.30.1110.10">
    <property type="match status" value="1"/>
</dbReference>
<dbReference type="PROSITE" id="PS00584">
    <property type="entry name" value="PFKB_KINASES_2"/>
    <property type="match status" value="1"/>
</dbReference>
<keyword evidence="4 10" id="KW-0808">Transferase</keyword>
<organism evidence="12 13">
    <name type="scientific">Popillia japonica</name>
    <name type="common">Japanese beetle</name>
    <dbReference type="NCBI Taxonomy" id="7064"/>
    <lineage>
        <taxon>Eukaryota</taxon>
        <taxon>Metazoa</taxon>
        <taxon>Ecdysozoa</taxon>
        <taxon>Arthropoda</taxon>
        <taxon>Hexapoda</taxon>
        <taxon>Insecta</taxon>
        <taxon>Pterygota</taxon>
        <taxon>Neoptera</taxon>
        <taxon>Endopterygota</taxon>
        <taxon>Coleoptera</taxon>
        <taxon>Polyphaga</taxon>
        <taxon>Scarabaeiformia</taxon>
        <taxon>Scarabaeidae</taxon>
        <taxon>Rutelinae</taxon>
        <taxon>Popillia</taxon>
    </lineage>
</organism>